<dbReference type="PANTHER" id="PTHR40078:SF1">
    <property type="entry name" value="INTEGRAL MEMBRANE PROTEIN"/>
    <property type="match status" value="1"/>
</dbReference>
<dbReference type="Pfam" id="PF19700">
    <property type="entry name" value="DUF6198"/>
    <property type="match status" value="1"/>
</dbReference>
<keyword evidence="1" id="KW-1133">Transmembrane helix</keyword>
<reference evidence="2" key="1">
    <citation type="submission" date="2020-08" db="EMBL/GenBank/DDBJ databases">
        <title>Genome public.</title>
        <authorList>
            <person name="Liu C."/>
            <person name="Sun Q."/>
        </authorList>
    </citation>
    <scope>NUCLEOTIDE SEQUENCE</scope>
    <source>
        <strain evidence="2">NSJ-12</strain>
    </source>
</reference>
<sequence>MLKKLLLFFMGLFIIQFGVALFLELNLGSDPFTIFTQGMAGLLGITPGAANRLLTAIIFFIILMLDRKNIHIGTFLSILCVGVVLDWMLLIVAPFELSTYPLIIKISLFIVACIIIGIGVPILKCATLGVPPNDLVYFTVVDFLSKPYGKVRMVTDILFAIVGIMLGGVIGIGTLLCIFLLGPIVEFFFPRIERFTETFLAEDAMEAV</sequence>
<dbReference type="EMBL" id="JACRSY010000018">
    <property type="protein sequence ID" value="MBC8580282.1"/>
    <property type="molecule type" value="Genomic_DNA"/>
</dbReference>
<dbReference type="Proteomes" id="UP000655830">
    <property type="component" value="Unassembled WGS sequence"/>
</dbReference>
<feature type="transmembrane region" description="Helical" evidence="1">
    <location>
        <begin position="6"/>
        <end position="27"/>
    </location>
</feature>
<protein>
    <recommendedName>
        <fullName evidence="4">Membrane protein YczE</fullName>
    </recommendedName>
</protein>
<organism evidence="2 3">
    <name type="scientific">Zhenhengia yiwuensis</name>
    <dbReference type="NCBI Taxonomy" id="2763666"/>
    <lineage>
        <taxon>Bacteria</taxon>
        <taxon>Bacillati</taxon>
        <taxon>Bacillota</taxon>
        <taxon>Clostridia</taxon>
        <taxon>Lachnospirales</taxon>
        <taxon>Lachnospiraceae</taxon>
        <taxon>Zhenhengia</taxon>
    </lineage>
</organism>
<feature type="transmembrane region" description="Helical" evidence="1">
    <location>
        <begin position="70"/>
        <end position="90"/>
    </location>
</feature>
<feature type="transmembrane region" description="Helical" evidence="1">
    <location>
        <begin position="39"/>
        <end position="64"/>
    </location>
</feature>
<dbReference type="InterPro" id="IPR038750">
    <property type="entry name" value="YczE/YyaS-like"/>
</dbReference>
<evidence type="ECO:0000256" key="1">
    <source>
        <dbReference type="SAM" id="Phobius"/>
    </source>
</evidence>
<accession>A0A926IE04</accession>
<gene>
    <name evidence="2" type="ORF">H8718_12170</name>
</gene>
<dbReference type="RefSeq" id="WP_249333133.1">
    <property type="nucleotide sequence ID" value="NZ_JACRSY010000018.1"/>
</dbReference>
<feature type="transmembrane region" description="Helical" evidence="1">
    <location>
        <begin position="102"/>
        <end position="123"/>
    </location>
</feature>
<keyword evidence="1" id="KW-0812">Transmembrane</keyword>
<feature type="transmembrane region" description="Helical" evidence="1">
    <location>
        <begin position="157"/>
        <end position="181"/>
    </location>
</feature>
<keyword evidence="3" id="KW-1185">Reference proteome</keyword>
<proteinExistence type="predicted"/>
<evidence type="ECO:0000313" key="2">
    <source>
        <dbReference type="EMBL" id="MBC8580282.1"/>
    </source>
</evidence>
<evidence type="ECO:0008006" key="4">
    <source>
        <dbReference type="Google" id="ProtNLM"/>
    </source>
</evidence>
<keyword evidence="1" id="KW-0472">Membrane</keyword>
<comment type="caution">
    <text evidence="2">The sequence shown here is derived from an EMBL/GenBank/DDBJ whole genome shotgun (WGS) entry which is preliminary data.</text>
</comment>
<name>A0A926IE04_9FIRM</name>
<evidence type="ECO:0000313" key="3">
    <source>
        <dbReference type="Proteomes" id="UP000655830"/>
    </source>
</evidence>
<dbReference type="AlphaFoldDB" id="A0A926IE04"/>
<dbReference type="PANTHER" id="PTHR40078">
    <property type="entry name" value="INTEGRAL MEMBRANE PROTEIN-RELATED"/>
    <property type="match status" value="1"/>
</dbReference>